<organism evidence="2 3">
    <name type="scientific">Handroanthus impetiginosus</name>
    <dbReference type="NCBI Taxonomy" id="429701"/>
    <lineage>
        <taxon>Eukaryota</taxon>
        <taxon>Viridiplantae</taxon>
        <taxon>Streptophyta</taxon>
        <taxon>Embryophyta</taxon>
        <taxon>Tracheophyta</taxon>
        <taxon>Spermatophyta</taxon>
        <taxon>Magnoliopsida</taxon>
        <taxon>eudicotyledons</taxon>
        <taxon>Gunneridae</taxon>
        <taxon>Pentapetalae</taxon>
        <taxon>asterids</taxon>
        <taxon>lamiids</taxon>
        <taxon>Lamiales</taxon>
        <taxon>Bignoniaceae</taxon>
        <taxon>Crescentiina</taxon>
        <taxon>Tabebuia alliance</taxon>
        <taxon>Handroanthus</taxon>
    </lineage>
</organism>
<feature type="compositionally biased region" description="Basic and acidic residues" evidence="1">
    <location>
        <begin position="203"/>
        <end position="224"/>
    </location>
</feature>
<dbReference type="Proteomes" id="UP000231279">
    <property type="component" value="Unassembled WGS sequence"/>
</dbReference>
<dbReference type="PANTHER" id="PTHR34418">
    <property type="entry name" value="NUCLEAR PORE COMPLEX PROTEIN NUP214 ISOFORM X1"/>
    <property type="match status" value="1"/>
</dbReference>
<reference evidence="3" key="1">
    <citation type="journal article" date="2018" name="Gigascience">
        <title>Genome assembly of the Pink Ipe (Handroanthus impetiginosus, Bignoniaceae), a highly valued, ecologically keystone Neotropical timber forest tree.</title>
        <authorList>
            <person name="Silva-Junior O.B."/>
            <person name="Grattapaglia D."/>
            <person name="Novaes E."/>
            <person name="Collevatti R.G."/>
        </authorList>
    </citation>
    <scope>NUCLEOTIDE SEQUENCE [LARGE SCALE GENOMIC DNA]</scope>
    <source>
        <strain evidence="3">cv. UFG-1</strain>
    </source>
</reference>
<proteinExistence type="predicted"/>
<keyword evidence="3" id="KW-1185">Reference proteome</keyword>
<evidence type="ECO:0000313" key="3">
    <source>
        <dbReference type="Proteomes" id="UP000231279"/>
    </source>
</evidence>
<dbReference type="OrthoDB" id="248320at2759"/>
<dbReference type="PANTHER" id="PTHR34418:SF3">
    <property type="entry name" value="NUCLEAR PORE COMPLEX PROTEIN NUP214"/>
    <property type="match status" value="1"/>
</dbReference>
<accession>A0A2G9GU97</accession>
<name>A0A2G9GU97_9LAMI</name>
<dbReference type="AlphaFoldDB" id="A0A2G9GU97"/>
<dbReference type="GO" id="GO:0017056">
    <property type="term" value="F:structural constituent of nuclear pore"/>
    <property type="evidence" value="ECO:0007669"/>
    <property type="project" value="InterPro"/>
</dbReference>
<evidence type="ECO:0000313" key="2">
    <source>
        <dbReference type="EMBL" id="PIN08853.1"/>
    </source>
</evidence>
<dbReference type="EMBL" id="NKXS01003682">
    <property type="protein sequence ID" value="PIN08853.1"/>
    <property type="molecule type" value="Genomic_DNA"/>
</dbReference>
<protein>
    <submittedName>
        <fullName evidence="2">Uncharacterized protein</fullName>
    </submittedName>
</protein>
<evidence type="ECO:0000256" key="1">
    <source>
        <dbReference type="SAM" id="MobiDB-lite"/>
    </source>
</evidence>
<feature type="region of interest" description="Disordered" evidence="1">
    <location>
        <begin position="161"/>
        <end position="236"/>
    </location>
</feature>
<gene>
    <name evidence="2" type="ORF">CDL12_18570</name>
</gene>
<comment type="caution">
    <text evidence="2">The sequence shown here is derived from an EMBL/GenBank/DDBJ whole genome shotgun (WGS) entry which is preliminary data.</text>
</comment>
<dbReference type="STRING" id="429701.A0A2G9GU97"/>
<dbReference type="InterPro" id="IPR044694">
    <property type="entry name" value="NUP214"/>
</dbReference>
<sequence>MDKQLREVQILLDKTVQVLVRKVYMEGIFKQATDSRYWELWNRQKLSSELELKKKCILELNQELTNKLIELEKHFNSLEFSKFGEDGGVQRSRRVLQNWHGHSRQIQSLHSLHNTMLAQLATAEQLSGCLSKQMAALSIESSGKHDVKKKLFESIGLSYAGGTEKSPARPFSTPSSKEHQSTSGSIAAKEQSRRNQVSFAKSYEPETARRRQDSLDHSWARFDPPKTTVQRMLKED</sequence>
<dbReference type="GO" id="GO:0006405">
    <property type="term" value="P:RNA export from nucleus"/>
    <property type="evidence" value="ECO:0007669"/>
    <property type="project" value="InterPro"/>
</dbReference>